<evidence type="ECO:0008006" key="3">
    <source>
        <dbReference type="Google" id="ProtNLM"/>
    </source>
</evidence>
<comment type="caution">
    <text evidence="1">The sequence shown here is derived from an EMBL/GenBank/DDBJ whole genome shotgun (WGS) entry which is preliminary data.</text>
</comment>
<accession>A0A269XPG1</accession>
<sequence length="221" mass="24674">MVVSTAAAAFFCAIFVPSGTTEAKIFYETHRNILHTPEKWRRKLILDCHTKVEDSSCDTRVISGLCYVTACDELVKTANLRFIVNGSLLVSQGQNHESGVVINGSAHVWGRSISDPKCLTTGTRITVTSRGTLRFSHLDKDELVRLLAWTTGQIALETETISEAADIFNRYNQKQIISSFRLGDQRLSGLFDLNRPDIFVQAARSIAGARVREDAHHFYLE</sequence>
<evidence type="ECO:0000313" key="2">
    <source>
        <dbReference type="Proteomes" id="UP000216151"/>
    </source>
</evidence>
<gene>
    <name evidence="1" type="ORF">B8X00_13565</name>
</gene>
<evidence type="ECO:0000313" key="1">
    <source>
        <dbReference type="EMBL" id="PAK75232.1"/>
    </source>
</evidence>
<reference evidence="1 2" key="1">
    <citation type="submission" date="2017-04" db="EMBL/GenBank/DDBJ databases">
        <title>Kefir bacterial isolates.</title>
        <authorList>
            <person name="Kim Y."/>
            <person name="Blasche S."/>
            <person name="Patil K.R."/>
        </authorList>
    </citation>
    <scope>NUCLEOTIDE SEQUENCE [LARGE SCALE GENOMIC DNA]</scope>
    <source>
        <strain evidence="1 2">KR</strain>
    </source>
</reference>
<keyword evidence="2" id="KW-1185">Reference proteome</keyword>
<protein>
    <recommendedName>
        <fullName evidence="3">FecR protein domain-containing protein</fullName>
    </recommendedName>
</protein>
<dbReference type="EMBL" id="NCXK01000057">
    <property type="protein sequence ID" value="PAK75232.1"/>
    <property type="molecule type" value="Genomic_DNA"/>
</dbReference>
<proteinExistence type="predicted"/>
<dbReference type="Proteomes" id="UP000216151">
    <property type="component" value="Unassembled WGS sequence"/>
</dbReference>
<dbReference type="AlphaFoldDB" id="A0A269XPG1"/>
<organism evidence="1 2">
    <name type="scientific">Acetobacter fabarum</name>
    <dbReference type="NCBI Taxonomy" id="483199"/>
    <lineage>
        <taxon>Bacteria</taxon>
        <taxon>Pseudomonadati</taxon>
        <taxon>Pseudomonadota</taxon>
        <taxon>Alphaproteobacteria</taxon>
        <taxon>Acetobacterales</taxon>
        <taxon>Acetobacteraceae</taxon>
        <taxon>Acetobacter</taxon>
    </lineage>
</organism>
<name>A0A269XPG1_9PROT</name>